<dbReference type="SUPFAM" id="SSF53756">
    <property type="entry name" value="UDP-Glycosyltransferase/glycogen phosphorylase"/>
    <property type="match status" value="1"/>
</dbReference>
<accession>A0A6S6U9I2</accession>
<dbReference type="EMBL" id="CACVAS010000147">
    <property type="protein sequence ID" value="CAA6826937.1"/>
    <property type="molecule type" value="Genomic_DNA"/>
</dbReference>
<dbReference type="InterPro" id="IPR043148">
    <property type="entry name" value="TagF_C"/>
</dbReference>
<dbReference type="AlphaFoldDB" id="A0A6S6U9I2"/>
<protein>
    <submittedName>
        <fullName evidence="1">Uncharacterized protein</fullName>
    </submittedName>
</protein>
<evidence type="ECO:0000313" key="1">
    <source>
        <dbReference type="EMBL" id="CAA6826937.1"/>
    </source>
</evidence>
<gene>
    <name evidence="1" type="ORF">HELGO_WM1675</name>
</gene>
<name>A0A6S6U9I2_9BACT</name>
<proteinExistence type="predicted"/>
<reference evidence="1" key="1">
    <citation type="submission" date="2020-01" db="EMBL/GenBank/DDBJ databases">
        <authorList>
            <person name="Meier V. D."/>
            <person name="Meier V D."/>
        </authorList>
    </citation>
    <scope>NUCLEOTIDE SEQUENCE</scope>
    <source>
        <strain evidence="1">HLG_WM_MAG_01</strain>
    </source>
</reference>
<organism evidence="1">
    <name type="scientific">uncultured Sulfurovum sp</name>
    <dbReference type="NCBI Taxonomy" id="269237"/>
    <lineage>
        <taxon>Bacteria</taxon>
        <taxon>Pseudomonadati</taxon>
        <taxon>Campylobacterota</taxon>
        <taxon>Epsilonproteobacteria</taxon>
        <taxon>Campylobacterales</taxon>
        <taxon>Sulfurovaceae</taxon>
        <taxon>Sulfurovum</taxon>
        <taxon>environmental samples</taxon>
    </lineage>
</organism>
<dbReference type="Gene3D" id="3.40.50.12580">
    <property type="match status" value="1"/>
</dbReference>
<sequence>MTIEDINECIFETEEKFGLMDVTINGIKVWQALRMHYYIKISVALGVYTEPHSQDFSRKTRWKNVGSSLKSALFQNPFFSKKNIDILVLDHPRKVKVGDEYIDIYTKYFIDDLVSENKNFEVLEMPFQHKHLTQDASYRKHSDVLALLSSLIRPFIAVKVDKQTEKKLVDASVYLNQRLGTKVDFLTECSRFAKVFASRKIWIDRLLIQKRPKTMYVVTGFAYAVWIQAAKEQGIETIELQHGTMSRYYIGYSFPNSPKGSVDVFADKLYVWNDYWKNMAPYPLTDENIVIQKFQHFEQEKEKFSHIKKDPKKIVVISQGTVTQSLAKLLLENSDVLKEYTILYKLHPGEFDRWEDYEELVKFVKQKNVTIIKDEYPLYELLASSKYLIGIYSTAVYEGLEFGCKVMVADVAGIEHVKPMIDGGYFVKITDQNIEDAIKKSDENDNS</sequence>